<dbReference type="PANTHER" id="PTHR24103">
    <property type="entry name" value="E3 UBIQUITIN-PROTEIN LIGASE TRIM"/>
    <property type="match status" value="1"/>
</dbReference>
<protein>
    <submittedName>
        <fullName evidence="7">TRI10 protein</fullName>
    </submittedName>
</protein>
<dbReference type="Pfam" id="PF00643">
    <property type="entry name" value="zf-B_box"/>
    <property type="match status" value="1"/>
</dbReference>
<keyword evidence="2" id="KW-0862">Zinc</keyword>
<feature type="non-terminal residue" evidence="7">
    <location>
        <position position="1"/>
    </location>
</feature>
<organism evidence="7 8">
    <name type="scientific">Copsychus sechellarum</name>
    <dbReference type="NCBI Taxonomy" id="797021"/>
    <lineage>
        <taxon>Eukaryota</taxon>
        <taxon>Metazoa</taxon>
        <taxon>Chordata</taxon>
        <taxon>Craniata</taxon>
        <taxon>Vertebrata</taxon>
        <taxon>Euteleostomi</taxon>
        <taxon>Archelosauria</taxon>
        <taxon>Archosauria</taxon>
        <taxon>Dinosauria</taxon>
        <taxon>Saurischia</taxon>
        <taxon>Theropoda</taxon>
        <taxon>Coelurosauria</taxon>
        <taxon>Aves</taxon>
        <taxon>Neognathae</taxon>
        <taxon>Neoaves</taxon>
        <taxon>Telluraves</taxon>
        <taxon>Australaves</taxon>
        <taxon>Passeriformes</taxon>
        <taxon>Muscicapidae</taxon>
        <taxon>Copsychus</taxon>
    </lineage>
</organism>
<evidence type="ECO:0000256" key="1">
    <source>
        <dbReference type="ARBA" id="ARBA00022771"/>
    </source>
</evidence>
<keyword evidence="8" id="KW-1185">Reference proteome</keyword>
<evidence type="ECO:0000313" key="8">
    <source>
        <dbReference type="Proteomes" id="UP000659062"/>
    </source>
</evidence>
<feature type="compositionally biased region" description="Acidic residues" evidence="5">
    <location>
        <begin position="20"/>
        <end position="29"/>
    </location>
</feature>
<comment type="caution">
    <text evidence="7">The sequence shown here is derived from an EMBL/GenBank/DDBJ whole genome shotgun (WGS) entry which is preliminary data.</text>
</comment>
<feature type="region of interest" description="Disordered" evidence="5">
    <location>
        <begin position="1"/>
        <end position="32"/>
    </location>
</feature>
<evidence type="ECO:0000256" key="3">
    <source>
        <dbReference type="PROSITE-ProRule" id="PRU00024"/>
    </source>
</evidence>
<dbReference type="Proteomes" id="UP000659062">
    <property type="component" value="Unassembled WGS sequence"/>
</dbReference>
<reference evidence="7" key="1">
    <citation type="submission" date="2019-09" db="EMBL/GenBank/DDBJ databases">
        <title>Bird 10,000 Genomes (B10K) Project - Family phase.</title>
        <authorList>
            <person name="Zhang G."/>
        </authorList>
    </citation>
    <scope>NUCLEOTIDE SEQUENCE</scope>
    <source>
        <strain evidence="7">OUT-0061</strain>
        <tissue evidence="7">Blood</tissue>
    </source>
</reference>
<evidence type="ECO:0000259" key="6">
    <source>
        <dbReference type="PROSITE" id="PS50119"/>
    </source>
</evidence>
<accession>A0A851W0U5</accession>
<feature type="domain" description="B box-type" evidence="6">
    <location>
        <begin position="26"/>
        <end position="67"/>
    </location>
</feature>
<evidence type="ECO:0000256" key="4">
    <source>
        <dbReference type="SAM" id="Coils"/>
    </source>
</evidence>
<name>A0A851W0U5_9PASS</name>
<dbReference type="AlphaFoldDB" id="A0A851W0U5"/>
<keyword evidence="1 3" id="KW-0479">Metal-binding</keyword>
<feature type="coiled-coil region" evidence="4">
    <location>
        <begin position="71"/>
        <end position="102"/>
    </location>
</feature>
<dbReference type="SMART" id="SM00336">
    <property type="entry name" value="BBOX"/>
    <property type="match status" value="1"/>
</dbReference>
<keyword evidence="1 3" id="KW-0863">Zinc-finger</keyword>
<dbReference type="SUPFAM" id="SSF57845">
    <property type="entry name" value="B-box zinc-binding domain"/>
    <property type="match status" value="1"/>
</dbReference>
<dbReference type="OrthoDB" id="9049620at2759"/>
<feature type="compositionally biased region" description="Low complexity" evidence="5">
    <location>
        <begin position="1"/>
        <end position="18"/>
    </location>
</feature>
<dbReference type="PROSITE" id="PS50119">
    <property type="entry name" value="ZF_BBOX"/>
    <property type="match status" value="1"/>
</dbReference>
<evidence type="ECO:0000313" key="7">
    <source>
        <dbReference type="EMBL" id="NXD46672.1"/>
    </source>
</evidence>
<proteinExistence type="predicted"/>
<dbReference type="EMBL" id="WBNE01000582">
    <property type="protein sequence ID" value="NXD46672.1"/>
    <property type="molecule type" value="Genomic_DNA"/>
</dbReference>
<sequence length="107" mass="12427">ARVLQLARRLSRGAARGLGPEEEEDEEEEGCPKHREPLELFCQEDAAALCAICRESRAHRAHSVLPLPEAARRYKEQIQARLQTLKEEREKLLELREAEMGRIRELW</sequence>
<evidence type="ECO:0000256" key="5">
    <source>
        <dbReference type="SAM" id="MobiDB-lite"/>
    </source>
</evidence>
<dbReference type="Gene3D" id="3.30.160.60">
    <property type="entry name" value="Classic Zinc Finger"/>
    <property type="match status" value="1"/>
</dbReference>
<dbReference type="GO" id="GO:0008270">
    <property type="term" value="F:zinc ion binding"/>
    <property type="evidence" value="ECO:0007669"/>
    <property type="project" value="UniProtKB-KW"/>
</dbReference>
<dbReference type="CDD" id="cd19760">
    <property type="entry name" value="Bbox2_TRIM4-like"/>
    <property type="match status" value="1"/>
</dbReference>
<feature type="non-terminal residue" evidence="7">
    <location>
        <position position="107"/>
    </location>
</feature>
<dbReference type="InterPro" id="IPR050143">
    <property type="entry name" value="TRIM/RBCC"/>
</dbReference>
<evidence type="ECO:0000256" key="2">
    <source>
        <dbReference type="ARBA" id="ARBA00022833"/>
    </source>
</evidence>
<dbReference type="InterPro" id="IPR000315">
    <property type="entry name" value="Znf_B-box"/>
</dbReference>
<gene>
    <name evidence="7" type="primary">Trim10_1</name>
    <name evidence="7" type="ORF">COPSEC_R16219</name>
</gene>
<keyword evidence="4" id="KW-0175">Coiled coil</keyword>